<dbReference type="Proteomes" id="UP001469553">
    <property type="component" value="Unassembled WGS sequence"/>
</dbReference>
<dbReference type="EMBL" id="JAHRIP010041085">
    <property type="protein sequence ID" value="MEQ2296952.1"/>
    <property type="molecule type" value="Genomic_DNA"/>
</dbReference>
<proteinExistence type="predicted"/>
<feature type="non-terminal residue" evidence="1">
    <location>
        <position position="1"/>
    </location>
</feature>
<accession>A0ABV0YSW2</accession>
<comment type="caution">
    <text evidence="1">The sequence shown here is derived from an EMBL/GenBank/DDBJ whole genome shotgun (WGS) entry which is preliminary data.</text>
</comment>
<evidence type="ECO:0000313" key="2">
    <source>
        <dbReference type="Proteomes" id="UP001469553"/>
    </source>
</evidence>
<organism evidence="1 2">
    <name type="scientific">Ameca splendens</name>
    <dbReference type="NCBI Taxonomy" id="208324"/>
    <lineage>
        <taxon>Eukaryota</taxon>
        <taxon>Metazoa</taxon>
        <taxon>Chordata</taxon>
        <taxon>Craniata</taxon>
        <taxon>Vertebrata</taxon>
        <taxon>Euteleostomi</taxon>
        <taxon>Actinopterygii</taxon>
        <taxon>Neopterygii</taxon>
        <taxon>Teleostei</taxon>
        <taxon>Neoteleostei</taxon>
        <taxon>Acanthomorphata</taxon>
        <taxon>Ovalentaria</taxon>
        <taxon>Atherinomorphae</taxon>
        <taxon>Cyprinodontiformes</taxon>
        <taxon>Goodeidae</taxon>
        <taxon>Ameca</taxon>
    </lineage>
</organism>
<gene>
    <name evidence="1" type="ORF">AMECASPLE_029833</name>
</gene>
<sequence>ISGGGRGWPAAGSTPVSNLLPGPVYKELRTTIQCLMVQPCWLNLTSPLQDHLCGFPASWWLPEISSMAVICL</sequence>
<protein>
    <submittedName>
        <fullName evidence="1">Uncharacterized protein</fullName>
    </submittedName>
</protein>
<evidence type="ECO:0000313" key="1">
    <source>
        <dbReference type="EMBL" id="MEQ2296952.1"/>
    </source>
</evidence>
<reference evidence="1 2" key="1">
    <citation type="submission" date="2021-06" db="EMBL/GenBank/DDBJ databases">
        <authorList>
            <person name="Palmer J.M."/>
        </authorList>
    </citation>
    <scope>NUCLEOTIDE SEQUENCE [LARGE SCALE GENOMIC DNA]</scope>
    <source>
        <strain evidence="1 2">AS_MEX2019</strain>
        <tissue evidence="1">Muscle</tissue>
    </source>
</reference>
<keyword evidence="2" id="KW-1185">Reference proteome</keyword>
<name>A0ABV0YSW2_9TELE</name>